<proteinExistence type="predicted"/>
<gene>
    <name evidence="1" type="ORF">MOV92_12175</name>
</gene>
<evidence type="ECO:0000313" key="1">
    <source>
        <dbReference type="EMBL" id="UNP31955.1"/>
    </source>
</evidence>
<dbReference type="EMBL" id="CP093547">
    <property type="protein sequence ID" value="UNP31955.1"/>
    <property type="molecule type" value="Genomic_DNA"/>
</dbReference>
<protein>
    <submittedName>
        <fullName evidence="1">Uncharacterized protein</fullName>
    </submittedName>
</protein>
<reference evidence="1 2" key="1">
    <citation type="submission" date="2022-03" db="EMBL/GenBank/DDBJ databases">
        <title>Complete genome sequence of Lysobacter capsici VKM B-2533 and Lysobacter gummosus 10.1.1, promising sources of lytic agents.</title>
        <authorList>
            <person name="Tarlachkov S.V."/>
            <person name="Kudryakova I.V."/>
            <person name="Afoshin A.S."/>
            <person name="Leontyevskaya E.A."/>
            <person name="Leontyevskaya N.V."/>
        </authorList>
    </citation>
    <scope>NUCLEOTIDE SEQUENCE [LARGE SCALE GENOMIC DNA]</scope>
    <source>
        <strain evidence="1 2">10.1.1</strain>
    </source>
</reference>
<name>A0ABY3XK06_9GAMM</name>
<dbReference type="RefSeq" id="WP_057943038.1">
    <property type="nucleotide sequence ID" value="NZ_CP011131.1"/>
</dbReference>
<dbReference type="SUPFAM" id="SSF53955">
    <property type="entry name" value="Lysozyme-like"/>
    <property type="match status" value="1"/>
</dbReference>
<accession>A0ABY3XK06</accession>
<dbReference type="InterPro" id="IPR023346">
    <property type="entry name" value="Lysozyme-like_dom_sf"/>
</dbReference>
<evidence type="ECO:0000313" key="2">
    <source>
        <dbReference type="Proteomes" id="UP000829194"/>
    </source>
</evidence>
<dbReference type="Gene3D" id="1.10.530.10">
    <property type="match status" value="1"/>
</dbReference>
<keyword evidence="2" id="KW-1185">Reference proteome</keyword>
<sequence length="182" mass="19705">MSNPLSALIERGSGGYGAFNRGRSGDSQGQRIDFSRLTLRQVQNLQHLPRNDPDRLFAIGKYQLIPSSVDLAVRALKLDPVQAFDPQLQERIFSEYLIVRKRASVHAYIAGRDGATVQQALAQLAAEWAYLGGTPADASAIAIPADEVAQALEQMRAQYAEAIGRGLAGKQAWALVTSVDGE</sequence>
<dbReference type="Proteomes" id="UP000829194">
    <property type="component" value="Chromosome"/>
</dbReference>
<organism evidence="1 2">
    <name type="scientific">Lysobacter gummosus</name>
    <dbReference type="NCBI Taxonomy" id="262324"/>
    <lineage>
        <taxon>Bacteria</taxon>
        <taxon>Pseudomonadati</taxon>
        <taxon>Pseudomonadota</taxon>
        <taxon>Gammaproteobacteria</taxon>
        <taxon>Lysobacterales</taxon>
        <taxon>Lysobacteraceae</taxon>
        <taxon>Lysobacter</taxon>
    </lineage>
</organism>